<evidence type="ECO:0000256" key="3">
    <source>
        <dbReference type="ARBA" id="ARBA00022618"/>
    </source>
</evidence>
<feature type="compositionally biased region" description="Polar residues" evidence="12">
    <location>
        <begin position="496"/>
        <end position="507"/>
    </location>
</feature>
<dbReference type="NCBIfam" id="TIGR01143">
    <property type="entry name" value="murF"/>
    <property type="match status" value="1"/>
</dbReference>
<organism evidence="16 17">
    <name type="scientific">Pseudoscardovia radai</name>
    <dbReference type="NCBI Taxonomy" id="987066"/>
    <lineage>
        <taxon>Bacteria</taxon>
        <taxon>Bacillati</taxon>
        <taxon>Actinomycetota</taxon>
        <taxon>Actinomycetes</taxon>
        <taxon>Bifidobacteriales</taxon>
        <taxon>Bifidobacteriaceae</taxon>
        <taxon>Pseudoscardovia</taxon>
    </lineage>
</organism>
<keyword evidence="17" id="KW-1185">Reference proteome</keyword>
<dbReference type="PANTHER" id="PTHR43024:SF1">
    <property type="entry name" value="UDP-N-ACETYLMURAMOYL-TRIPEPTIDE--D-ALANYL-D-ALANINE LIGASE"/>
    <property type="match status" value="1"/>
</dbReference>
<evidence type="ECO:0000259" key="13">
    <source>
        <dbReference type="Pfam" id="PF01225"/>
    </source>
</evidence>
<dbReference type="AlphaFoldDB" id="A0A261EYN6"/>
<dbReference type="GO" id="GO:0008766">
    <property type="term" value="F:UDP-N-acetylmuramoylalanyl-D-glutamyl-2,6-diaminopimelate-D-alanyl-D-alanine ligase activity"/>
    <property type="evidence" value="ECO:0007669"/>
    <property type="project" value="RHEA"/>
</dbReference>
<comment type="similarity">
    <text evidence="10">Belongs to the MurCDEF family. MurF subfamily.</text>
</comment>
<accession>A0A261EYN6</accession>
<comment type="function">
    <text evidence="10 11">Involved in cell wall formation. Catalyzes the final step in the synthesis of UDP-N-acetylmuramoyl-pentapeptide, the precursor of murein.</text>
</comment>
<dbReference type="HAMAP" id="MF_02019">
    <property type="entry name" value="MurF"/>
    <property type="match status" value="1"/>
</dbReference>
<dbReference type="Pfam" id="PF08245">
    <property type="entry name" value="Mur_ligase_M"/>
    <property type="match status" value="1"/>
</dbReference>
<dbReference type="InterPro" id="IPR035911">
    <property type="entry name" value="MurE/MurF_N"/>
</dbReference>
<evidence type="ECO:0000313" key="16">
    <source>
        <dbReference type="EMBL" id="OZG51776.1"/>
    </source>
</evidence>
<evidence type="ECO:0000259" key="14">
    <source>
        <dbReference type="Pfam" id="PF02875"/>
    </source>
</evidence>
<evidence type="ECO:0000256" key="1">
    <source>
        <dbReference type="ARBA" id="ARBA00022490"/>
    </source>
</evidence>
<feature type="binding site" evidence="10">
    <location>
        <begin position="117"/>
        <end position="123"/>
    </location>
    <ligand>
        <name>ATP</name>
        <dbReference type="ChEBI" id="CHEBI:30616"/>
    </ligand>
</feature>
<evidence type="ECO:0000256" key="5">
    <source>
        <dbReference type="ARBA" id="ARBA00022840"/>
    </source>
</evidence>
<gene>
    <name evidence="10" type="primary">murF</name>
    <name evidence="16" type="ORF">PSRA_0856</name>
</gene>
<dbReference type="GO" id="GO:0005524">
    <property type="term" value="F:ATP binding"/>
    <property type="evidence" value="ECO:0007669"/>
    <property type="project" value="UniProtKB-UniRule"/>
</dbReference>
<evidence type="ECO:0000256" key="12">
    <source>
        <dbReference type="SAM" id="MobiDB-lite"/>
    </source>
</evidence>
<dbReference type="GO" id="GO:0005737">
    <property type="term" value="C:cytoplasm"/>
    <property type="evidence" value="ECO:0007669"/>
    <property type="project" value="UniProtKB-SubCell"/>
</dbReference>
<dbReference type="InterPro" id="IPR036565">
    <property type="entry name" value="Mur-like_cat_sf"/>
</dbReference>
<dbReference type="Gene3D" id="3.90.190.20">
    <property type="entry name" value="Mur ligase, C-terminal domain"/>
    <property type="match status" value="1"/>
</dbReference>
<evidence type="ECO:0000259" key="15">
    <source>
        <dbReference type="Pfam" id="PF08245"/>
    </source>
</evidence>
<dbReference type="InterPro" id="IPR000713">
    <property type="entry name" value="Mur_ligase_N"/>
</dbReference>
<feature type="domain" description="Mur ligase C-terminal" evidence="14">
    <location>
        <begin position="354"/>
        <end position="484"/>
    </location>
</feature>
<dbReference type="GO" id="GO:0071555">
    <property type="term" value="P:cell wall organization"/>
    <property type="evidence" value="ECO:0007669"/>
    <property type="project" value="UniProtKB-KW"/>
</dbReference>
<dbReference type="OrthoDB" id="9800958at2"/>
<evidence type="ECO:0000256" key="4">
    <source>
        <dbReference type="ARBA" id="ARBA00022741"/>
    </source>
</evidence>
<dbReference type="Pfam" id="PF01225">
    <property type="entry name" value="Mur_ligase"/>
    <property type="match status" value="1"/>
</dbReference>
<dbReference type="SUPFAM" id="SSF53623">
    <property type="entry name" value="MurD-like peptide ligases, catalytic domain"/>
    <property type="match status" value="1"/>
</dbReference>
<evidence type="ECO:0000256" key="7">
    <source>
        <dbReference type="ARBA" id="ARBA00022984"/>
    </source>
</evidence>
<dbReference type="RefSeq" id="WP_094660680.1">
    <property type="nucleotide sequence ID" value="NZ_MWWR01000006.1"/>
</dbReference>
<evidence type="ECO:0000256" key="10">
    <source>
        <dbReference type="HAMAP-Rule" id="MF_02019"/>
    </source>
</evidence>
<dbReference type="SUPFAM" id="SSF53244">
    <property type="entry name" value="MurD-like peptide ligases, peptide-binding domain"/>
    <property type="match status" value="1"/>
</dbReference>
<evidence type="ECO:0000256" key="6">
    <source>
        <dbReference type="ARBA" id="ARBA00022960"/>
    </source>
</evidence>
<dbReference type="GO" id="GO:0009252">
    <property type="term" value="P:peptidoglycan biosynthetic process"/>
    <property type="evidence" value="ECO:0007669"/>
    <property type="project" value="UniProtKB-UniRule"/>
</dbReference>
<dbReference type="Proteomes" id="UP000216725">
    <property type="component" value="Unassembled WGS sequence"/>
</dbReference>
<reference evidence="16 17" key="1">
    <citation type="journal article" date="2017" name="BMC Genomics">
        <title>Comparative genomic and phylogenomic analyses of the Bifidobacteriaceae family.</title>
        <authorList>
            <person name="Lugli G.A."/>
            <person name="Milani C."/>
            <person name="Turroni F."/>
            <person name="Duranti S."/>
            <person name="Mancabelli L."/>
            <person name="Mangifesta M."/>
            <person name="Ferrario C."/>
            <person name="Modesto M."/>
            <person name="Mattarelli P."/>
            <person name="Jiri K."/>
            <person name="van Sinderen D."/>
            <person name="Ventura M."/>
        </authorList>
    </citation>
    <scope>NUCLEOTIDE SEQUENCE [LARGE SCALE GENOMIC DNA]</scope>
    <source>
        <strain evidence="16 17">DSM 24742</strain>
    </source>
</reference>
<dbReference type="EC" id="6.3.2.10" evidence="10 11"/>
<evidence type="ECO:0000256" key="8">
    <source>
        <dbReference type="ARBA" id="ARBA00023306"/>
    </source>
</evidence>
<evidence type="ECO:0000256" key="11">
    <source>
        <dbReference type="RuleBase" id="RU004136"/>
    </source>
</evidence>
<comment type="caution">
    <text evidence="16">The sequence shown here is derived from an EMBL/GenBank/DDBJ whole genome shotgun (WGS) entry which is preliminary data.</text>
</comment>
<dbReference type="Gene3D" id="3.40.1390.10">
    <property type="entry name" value="MurE/MurF, N-terminal domain"/>
    <property type="match status" value="1"/>
</dbReference>
<dbReference type="GO" id="GO:0008360">
    <property type="term" value="P:regulation of cell shape"/>
    <property type="evidence" value="ECO:0007669"/>
    <property type="project" value="UniProtKB-KW"/>
</dbReference>
<comment type="subcellular location">
    <subcellularLocation>
        <location evidence="10 11">Cytoplasm</location>
    </subcellularLocation>
</comment>
<feature type="domain" description="Mur ligase central" evidence="15">
    <location>
        <begin position="115"/>
        <end position="306"/>
    </location>
</feature>
<keyword evidence="6 10" id="KW-0133">Cell shape</keyword>
<dbReference type="GO" id="GO:0051301">
    <property type="term" value="P:cell division"/>
    <property type="evidence" value="ECO:0007669"/>
    <property type="project" value="UniProtKB-KW"/>
</dbReference>
<keyword evidence="4 10" id="KW-0547">Nucleotide-binding</keyword>
<dbReference type="GO" id="GO:0047480">
    <property type="term" value="F:UDP-N-acetylmuramoyl-tripeptide-D-alanyl-D-alanine ligase activity"/>
    <property type="evidence" value="ECO:0007669"/>
    <property type="project" value="UniProtKB-UniRule"/>
</dbReference>
<dbReference type="SUPFAM" id="SSF63418">
    <property type="entry name" value="MurE/MurF N-terminal domain"/>
    <property type="match status" value="1"/>
</dbReference>
<keyword evidence="3 10" id="KW-0132">Cell division</keyword>
<feature type="domain" description="Mur ligase N-terminal catalytic" evidence="13">
    <location>
        <begin position="31"/>
        <end position="84"/>
    </location>
</feature>
<dbReference type="EMBL" id="MWWR01000006">
    <property type="protein sequence ID" value="OZG51776.1"/>
    <property type="molecule type" value="Genomic_DNA"/>
</dbReference>
<evidence type="ECO:0000256" key="9">
    <source>
        <dbReference type="ARBA" id="ARBA00023316"/>
    </source>
</evidence>
<dbReference type="InterPro" id="IPR051046">
    <property type="entry name" value="MurCDEF_CellWall_CoF430Synth"/>
</dbReference>
<keyword evidence="7 10" id="KW-0573">Peptidoglycan synthesis</keyword>
<protein>
    <recommendedName>
        <fullName evidence="10 11">UDP-N-acetylmuramoyl-tripeptide--D-alanyl-D-alanine ligase</fullName>
        <ecNumber evidence="10 11">6.3.2.10</ecNumber>
    </recommendedName>
    <alternativeName>
        <fullName evidence="10">D-alanyl-D-alanine-adding enzyme</fullName>
    </alternativeName>
</protein>
<dbReference type="InterPro" id="IPR004101">
    <property type="entry name" value="Mur_ligase_C"/>
</dbReference>
<comment type="pathway">
    <text evidence="10 11">Cell wall biogenesis; peptidoglycan biosynthesis.</text>
</comment>
<dbReference type="InterPro" id="IPR036615">
    <property type="entry name" value="Mur_ligase_C_dom_sf"/>
</dbReference>
<keyword evidence="9 10" id="KW-0961">Cell wall biogenesis/degradation</keyword>
<dbReference type="InterPro" id="IPR005863">
    <property type="entry name" value="UDP-N-AcMur_synth"/>
</dbReference>
<keyword evidence="8 10" id="KW-0131">Cell cycle</keyword>
<keyword evidence="1 10" id="KW-0963">Cytoplasm</keyword>
<evidence type="ECO:0000256" key="2">
    <source>
        <dbReference type="ARBA" id="ARBA00022598"/>
    </source>
</evidence>
<evidence type="ECO:0000313" key="17">
    <source>
        <dbReference type="Proteomes" id="UP000216725"/>
    </source>
</evidence>
<keyword evidence="2 10" id="KW-0436">Ligase</keyword>
<dbReference type="Pfam" id="PF02875">
    <property type="entry name" value="Mur_ligase_C"/>
    <property type="match status" value="1"/>
</dbReference>
<sequence>MMSLSVAEIARATAGRLTHCGGDGAAATVGSVCTDSREAGPGSLFVAIAGDHVDGHDFVRQVREAGAVAALVTREQDVDIPQIVVPDTVAALGAVAKATVAARRATGRPFTVIGITGSVGKTTTKDLIRGILSTQAPTVAPVGSFNNEIGLPLTATKVDADTRYLVAEMGASAIGEIRYLASLVPPDIAVVLKVGVAHLGGFGSVENIRRAKAEIVQALPADGVAVLNADDPRVATMADMTPASTVRWFGIAESNNPCDVRATNVTVDGTDRPEFDLVTPEGQAHVHLALRGRHNVMNALAATTVALRLGVPLEDIVSVLDAQTAASPHRMAVSTVSLPGHASRDGGASAGACFTLIDDSFNANPDSMKAGLDGLAAWHAEGTDTPYRIAVLGSMLELGDDDDAKHRDIGAYCQRLGIDAIVCVGSDTDPNLDRLAADFADGARAADTSGRMHVELVHGADEADRSVTALAADHPGSVVLLKGSHASGLSGLATRWTSQAAGSQKPPTASRAEGDNA</sequence>
<keyword evidence="5 10" id="KW-0067">ATP-binding</keyword>
<comment type="catalytic activity">
    <reaction evidence="10 11">
        <text>D-alanyl-D-alanine + UDP-N-acetyl-alpha-D-muramoyl-L-alanyl-gamma-D-glutamyl-meso-2,6-diaminopimelate + ATP = UDP-N-acetyl-alpha-D-muramoyl-L-alanyl-gamma-D-glutamyl-meso-2,6-diaminopimeloyl-D-alanyl-D-alanine + ADP + phosphate + H(+)</text>
        <dbReference type="Rhea" id="RHEA:28374"/>
        <dbReference type="ChEBI" id="CHEBI:15378"/>
        <dbReference type="ChEBI" id="CHEBI:30616"/>
        <dbReference type="ChEBI" id="CHEBI:43474"/>
        <dbReference type="ChEBI" id="CHEBI:57822"/>
        <dbReference type="ChEBI" id="CHEBI:61386"/>
        <dbReference type="ChEBI" id="CHEBI:83905"/>
        <dbReference type="ChEBI" id="CHEBI:456216"/>
        <dbReference type="EC" id="6.3.2.10"/>
    </reaction>
</comment>
<dbReference type="UniPathway" id="UPA00219"/>
<dbReference type="InterPro" id="IPR013221">
    <property type="entry name" value="Mur_ligase_cen"/>
</dbReference>
<dbReference type="Gene3D" id="3.40.1190.10">
    <property type="entry name" value="Mur-like, catalytic domain"/>
    <property type="match status" value="1"/>
</dbReference>
<name>A0A261EYN6_9BIFI</name>
<proteinExistence type="inferred from homology"/>
<dbReference type="PANTHER" id="PTHR43024">
    <property type="entry name" value="UDP-N-ACETYLMURAMOYL-TRIPEPTIDE--D-ALANYL-D-ALANINE LIGASE"/>
    <property type="match status" value="1"/>
</dbReference>
<feature type="region of interest" description="Disordered" evidence="12">
    <location>
        <begin position="496"/>
        <end position="517"/>
    </location>
</feature>